<evidence type="ECO:0000313" key="2">
    <source>
        <dbReference type="EMBL" id="SHN86406.1"/>
    </source>
</evidence>
<protein>
    <submittedName>
        <fullName evidence="2">Uncharacterized protein</fullName>
    </submittedName>
</protein>
<evidence type="ECO:0000313" key="3">
    <source>
        <dbReference type="Proteomes" id="UP000184096"/>
    </source>
</evidence>
<reference evidence="3" key="1">
    <citation type="submission" date="2016-11" db="EMBL/GenBank/DDBJ databases">
        <authorList>
            <person name="Varghese N."/>
            <person name="Submissions S."/>
        </authorList>
    </citation>
    <scope>NUCLEOTIDE SEQUENCE [LARGE SCALE GENOMIC DNA]</scope>
    <source>
        <strain evidence="3">GAS401</strain>
    </source>
</reference>
<keyword evidence="3" id="KW-1185">Reference proteome</keyword>
<keyword evidence="1" id="KW-0472">Membrane</keyword>
<dbReference type="AlphaFoldDB" id="A0A1M7UU34"/>
<name>A0A1M7UU34_9BRAD</name>
<organism evidence="2 3">
    <name type="scientific">Bradyrhizobium erythrophlei</name>
    <dbReference type="NCBI Taxonomy" id="1437360"/>
    <lineage>
        <taxon>Bacteria</taxon>
        <taxon>Pseudomonadati</taxon>
        <taxon>Pseudomonadota</taxon>
        <taxon>Alphaproteobacteria</taxon>
        <taxon>Hyphomicrobiales</taxon>
        <taxon>Nitrobacteraceae</taxon>
        <taxon>Bradyrhizobium</taxon>
    </lineage>
</organism>
<keyword evidence="1" id="KW-1133">Transmembrane helix</keyword>
<proteinExistence type="predicted"/>
<dbReference type="EMBL" id="LT670849">
    <property type="protein sequence ID" value="SHN86406.1"/>
    <property type="molecule type" value="Genomic_DNA"/>
</dbReference>
<keyword evidence="1" id="KW-0812">Transmembrane</keyword>
<gene>
    <name evidence="2" type="ORF">SAMN05444170_6672</name>
</gene>
<evidence type="ECO:0000256" key="1">
    <source>
        <dbReference type="SAM" id="Phobius"/>
    </source>
</evidence>
<dbReference type="Proteomes" id="UP000184096">
    <property type="component" value="Chromosome I"/>
</dbReference>
<sequence>MTEGRETKRPLADAAKEVAPYALDPLMWFGVLAVFAKSWKGGLIVLALVLGAVAFATSTLWQRNRNVQVPDD</sequence>
<feature type="transmembrane region" description="Helical" evidence="1">
    <location>
        <begin position="43"/>
        <end position="61"/>
    </location>
</feature>
<accession>A0A1M7UU34</accession>